<dbReference type="Proteomes" id="UP000325315">
    <property type="component" value="Unassembled WGS sequence"/>
</dbReference>
<evidence type="ECO:0000313" key="1">
    <source>
        <dbReference type="EMBL" id="KAA3481670.1"/>
    </source>
</evidence>
<reference evidence="2" key="1">
    <citation type="journal article" date="2019" name="Plant Biotechnol. J.">
        <title>Genome sequencing of the Australian wild diploid species Gossypium australe highlights disease resistance and delayed gland morphogenesis.</title>
        <authorList>
            <person name="Cai Y."/>
            <person name="Cai X."/>
            <person name="Wang Q."/>
            <person name="Wang P."/>
            <person name="Zhang Y."/>
            <person name="Cai C."/>
            <person name="Xu Y."/>
            <person name="Wang K."/>
            <person name="Zhou Z."/>
            <person name="Wang C."/>
            <person name="Geng S."/>
            <person name="Li B."/>
            <person name="Dong Q."/>
            <person name="Hou Y."/>
            <person name="Wang H."/>
            <person name="Ai P."/>
            <person name="Liu Z."/>
            <person name="Yi F."/>
            <person name="Sun M."/>
            <person name="An G."/>
            <person name="Cheng J."/>
            <person name="Zhang Y."/>
            <person name="Shi Q."/>
            <person name="Xie Y."/>
            <person name="Shi X."/>
            <person name="Chang Y."/>
            <person name="Huang F."/>
            <person name="Chen Y."/>
            <person name="Hong S."/>
            <person name="Mi L."/>
            <person name="Sun Q."/>
            <person name="Zhang L."/>
            <person name="Zhou B."/>
            <person name="Peng R."/>
            <person name="Zhang X."/>
            <person name="Liu F."/>
        </authorList>
    </citation>
    <scope>NUCLEOTIDE SEQUENCE [LARGE SCALE GENOMIC DNA]</scope>
    <source>
        <strain evidence="2">cv. PA1801</strain>
    </source>
</reference>
<proteinExistence type="predicted"/>
<dbReference type="AlphaFoldDB" id="A0A5B6WJ13"/>
<keyword evidence="2" id="KW-1185">Reference proteome</keyword>
<dbReference type="EMBL" id="SMMG02000003">
    <property type="protein sequence ID" value="KAA3481670.1"/>
    <property type="molecule type" value="Genomic_DNA"/>
</dbReference>
<organism evidence="1 2">
    <name type="scientific">Gossypium australe</name>
    <dbReference type="NCBI Taxonomy" id="47621"/>
    <lineage>
        <taxon>Eukaryota</taxon>
        <taxon>Viridiplantae</taxon>
        <taxon>Streptophyta</taxon>
        <taxon>Embryophyta</taxon>
        <taxon>Tracheophyta</taxon>
        <taxon>Spermatophyta</taxon>
        <taxon>Magnoliopsida</taxon>
        <taxon>eudicotyledons</taxon>
        <taxon>Gunneridae</taxon>
        <taxon>Pentapetalae</taxon>
        <taxon>rosids</taxon>
        <taxon>malvids</taxon>
        <taxon>Malvales</taxon>
        <taxon>Malvaceae</taxon>
        <taxon>Malvoideae</taxon>
        <taxon>Gossypium</taxon>
    </lineage>
</organism>
<comment type="caution">
    <text evidence="1">The sequence shown here is derived from an EMBL/GenBank/DDBJ whole genome shotgun (WGS) entry which is preliminary data.</text>
</comment>
<sequence>MKLWKFYLAKFFHPTKTTKLWNDITIRRENFIRGMGMIYGYAREVSSPPSARLTFYIGLRESIKGNLDAATNWELLSRLEKLPR</sequence>
<accession>A0A5B6WJ13</accession>
<evidence type="ECO:0000313" key="2">
    <source>
        <dbReference type="Proteomes" id="UP000325315"/>
    </source>
</evidence>
<gene>
    <name evidence="1" type="ORF">EPI10_022016</name>
</gene>
<name>A0A5B6WJ13_9ROSI</name>
<protein>
    <submittedName>
        <fullName evidence="1">Uncharacterized protein</fullName>
    </submittedName>
</protein>